<evidence type="ECO:0000313" key="1">
    <source>
        <dbReference type="EMBL" id="CAI8590536.1"/>
    </source>
</evidence>
<proteinExistence type="predicted"/>
<dbReference type="AlphaFoldDB" id="A0AAV0YY53"/>
<gene>
    <name evidence="1" type="ORF">VFH_I445440</name>
</gene>
<accession>A0AAV0YY53</accession>
<dbReference type="Proteomes" id="UP001157006">
    <property type="component" value="Chromosome 1L"/>
</dbReference>
<organism evidence="1 2">
    <name type="scientific">Vicia faba</name>
    <name type="common">Broad bean</name>
    <name type="synonym">Faba vulgaris</name>
    <dbReference type="NCBI Taxonomy" id="3906"/>
    <lineage>
        <taxon>Eukaryota</taxon>
        <taxon>Viridiplantae</taxon>
        <taxon>Streptophyta</taxon>
        <taxon>Embryophyta</taxon>
        <taxon>Tracheophyta</taxon>
        <taxon>Spermatophyta</taxon>
        <taxon>Magnoliopsida</taxon>
        <taxon>eudicotyledons</taxon>
        <taxon>Gunneridae</taxon>
        <taxon>Pentapetalae</taxon>
        <taxon>rosids</taxon>
        <taxon>fabids</taxon>
        <taxon>Fabales</taxon>
        <taxon>Fabaceae</taxon>
        <taxon>Papilionoideae</taxon>
        <taxon>50 kb inversion clade</taxon>
        <taxon>NPAAA clade</taxon>
        <taxon>Hologalegina</taxon>
        <taxon>IRL clade</taxon>
        <taxon>Fabeae</taxon>
        <taxon>Vicia</taxon>
    </lineage>
</organism>
<protein>
    <submittedName>
        <fullName evidence="1">Uncharacterized protein</fullName>
    </submittedName>
</protein>
<evidence type="ECO:0000313" key="2">
    <source>
        <dbReference type="Proteomes" id="UP001157006"/>
    </source>
</evidence>
<name>A0AAV0YY53_VICFA</name>
<reference evidence="1 2" key="1">
    <citation type="submission" date="2023-01" db="EMBL/GenBank/DDBJ databases">
        <authorList>
            <person name="Kreplak J."/>
        </authorList>
    </citation>
    <scope>NUCLEOTIDE SEQUENCE [LARGE SCALE GENOMIC DNA]</scope>
</reference>
<dbReference type="EMBL" id="OX451736">
    <property type="protein sequence ID" value="CAI8590536.1"/>
    <property type="molecule type" value="Genomic_DNA"/>
</dbReference>
<keyword evidence="2" id="KW-1185">Reference proteome</keyword>
<sequence length="142" mass="16254">MVLSRQLPQRRPSAVQSFASASSPVSLHLCSTSNQRSNFVQLCLGSPRHFRLLNHSSDLVTDSQLPLSCDFEVFYKKMISSCPLFFISKEFLQVMDSNKIIAGKFRDRQQHWTVPNNSIAGIVFEWFGQVLARIWQVFVCKL</sequence>